<dbReference type="STRING" id="28181.BEN30_02885"/>
<dbReference type="OrthoDB" id="8442362at2"/>
<protein>
    <recommendedName>
        <fullName evidence="4">DUF3047 domain-containing protein</fullName>
    </recommendedName>
</protein>
<feature type="chain" id="PRO_5009184214" description="DUF3047 domain-containing protein" evidence="1">
    <location>
        <begin position="19"/>
        <end position="238"/>
    </location>
</feature>
<gene>
    <name evidence="2" type="ORF">BEN30_02885</name>
</gene>
<evidence type="ECO:0000313" key="3">
    <source>
        <dbReference type="Proteomes" id="UP000095347"/>
    </source>
</evidence>
<organism evidence="2 3">
    <name type="scientific">Magnetovibrio blakemorei</name>
    <dbReference type="NCBI Taxonomy" id="28181"/>
    <lineage>
        <taxon>Bacteria</taxon>
        <taxon>Pseudomonadati</taxon>
        <taxon>Pseudomonadota</taxon>
        <taxon>Alphaproteobacteria</taxon>
        <taxon>Rhodospirillales</taxon>
        <taxon>Magnetovibrionaceae</taxon>
        <taxon>Magnetovibrio</taxon>
    </lineage>
</organism>
<feature type="signal peptide" evidence="1">
    <location>
        <begin position="1"/>
        <end position="18"/>
    </location>
</feature>
<dbReference type="Proteomes" id="UP000095347">
    <property type="component" value="Unassembled WGS sequence"/>
</dbReference>
<keyword evidence="3" id="KW-1185">Reference proteome</keyword>
<accession>A0A1E5QCQ7</accession>
<proteinExistence type="predicted"/>
<comment type="caution">
    <text evidence="2">The sequence shown here is derived from an EMBL/GenBank/DDBJ whole genome shotgun (WGS) entry which is preliminary data.</text>
</comment>
<evidence type="ECO:0000313" key="2">
    <source>
        <dbReference type="EMBL" id="OEJ69513.1"/>
    </source>
</evidence>
<evidence type="ECO:0008006" key="4">
    <source>
        <dbReference type="Google" id="ProtNLM"/>
    </source>
</evidence>
<dbReference type="EMBL" id="MCGG01000006">
    <property type="protein sequence ID" value="OEJ69513.1"/>
    <property type="molecule type" value="Genomic_DNA"/>
</dbReference>
<sequence>MRNLAALCGLALSLTACAQTPRTVVPSQPGPEGHLTIMAPGQRFNLDAPPADWIISGGEDDAIPSITTVTQDGVQALEIKSGPHRVIAVRQVNAMMLATPFLSWSWNLSNHGAGIHPVRLVVGFYGGAPADTQTGGQGNNIPPHDRALALVWGDTALKRGALSLPPPDRPLEVPVYTLRGGRENTRKWWFETVDLSDLYAKAWPLDDFRHVRITFVGLAAAPTQTVVRGRISGISLTR</sequence>
<reference evidence="3" key="1">
    <citation type="submission" date="2016-07" db="EMBL/GenBank/DDBJ databases">
        <authorList>
            <person name="Florea S."/>
            <person name="Webb J.S."/>
            <person name="Jaromczyk J."/>
            <person name="Schardl C.L."/>
        </authorList>
    </citation>
    <scope>NUCLEOTIDE SEQUENCE [LARGE SCALE GENOMIC DNA]</scope>
    <source>
        <strain evidence="3">MV-1</strain>
    </source>
</reference>
<dbReference type="PROSITE" id="PS51257">
    <property type="entry name" value="PROKAR_LIPOPROTEIN"/>
    <property type="match status" value="1"/>
</dbReference>
<keyword evidence="1" id="KW-0732">Signal</keyword>
<evidence type="ECO:0000256" key="1">
    <source>
        <dbReference type="SAM" id="SignalP"/>
    </source>
</evidence>
<name>A0A1E5QCQ7_9PROT</name>
<dbReference type="AlphaFoldDB" id="A0A1E5QCQ7"/>
<dbReference type="RefSeq" id="WP_069956523.1">
    <property type="nucleotide sequence ID" value="NZ_MCGG01000006.1"/>
</dbReference>